<reference evidence="2" key="1">
    <citation type="journal article" date="2019" name="Int. J. Syst. Evol. Microbiol.">
        <title>The Global Catalogue of Microorganisms (GCM) 10K type strain sequencing project: providing services to taxonomists for standard genome sequencing and annotation.</title>
        <authorList>
            <consortium name="The Broad Institute Genomics Platform"/>
            <consortium name="The Broad Institute Genome Sequencing Center for Infectious Disease"/>
            <person name="Wu L."/>
            <person name="Ma J."/>
        </authorList>
    </citation>
    <scope>NUCLEOTIDE SEQUENCE [LARGE SCALE GENOMIC DNA]</scope>
    <source>
        <strain evidence="2">CGMCC 4.7020</strain>
    </source>
</reference>
<name>A0ABW3XUT0_9ACTN</name>
<dbReference type="Pfam" id="PF02575">
    <property type="entry name" value="YbaB_DNA_bd"/>
    <property type="match status" value="1"/>
</dbReference>
<proteinExistence type="predicted"/>
<dbReference type="Gene3D" id="3.30.1310.10">
    <property type="entry name" value="Nucleoid-associated protein YbaB-like domain"/>
    <property type="match status" value="1"/>
</dbReference>
<gene>
    <name evidence="1" type="ORF">ACFQ5X_47305</name>
</gene>
<dbReference type="PIRSF" id="PIRSF004555">
    <property type="entry name" value="UCP004555"/>
    <property type="match status" value="1"/>
</dbReference>
<organism evidence="1 2">
    <name type="scientific">Streptomyces kaempferi</name>
    <dbReference type="NCBI Taxonomy" id="333725"/>
    <lineage>
        <taxon>Bacteria</taxon>
        <taxon>Bacillati</taxon>
        <taxon>Actinomycetota</taxon>
        <taxon>Actinomycetes</taxon>
        <taxon>Kitasatosporales</taxon>
        <taxon>Streptomycetaceae</taxon>
        <taxon>Streptomyces</taxon>
    </lineage>
</organism>
<dbReference type="EMBL" id="JBHTMM010000182">
    <property type="protein sequence ID" value="MFD1313313.1"/>
    <property type="molecule type" value="Genomic_DNA"/>
</dbReference>
<dbReference type="SUPFAM" id="SSF82607">
    <property type="entry name" value="YbaB-like"/>
    <property type="match status" value="1"/>
</dbReference>
<keyword evidence="2" id="KW-1185">Reference proteome</keyword>
<evidence type="ECO:0000313" key="2">
    <source>
        <dbReference type="Proteomes" id="UP001597058"/>
    </source>
</evidence>
<dbReference type="InterPro" id="IPR036894">
    <property type="entry name" value="YbaB-like_sf"/>
</dbReference>
<dbReference type="InterPro" id="IPR004401">
    <property type="entry name" value="YbaB/EbfC"/>
</dbReference>
<dbReference type="RefSeq" id="WP_381241778.1">
    <property type="nucleotide sequence ID" value="NZ_JBHSKH010000102.1"/>
</dbReference>
<evidence type="ECO:0000313" key="1">
    <source>
        <dbReference type="EMBL" id="MFD1313313.1"/>
    </source>
</evidence>
<accession>A0ABW3XUT0</accession>
<sequence>MNINDSSGIGKFLDSARQLQHSVAQAKNDLNFLTADGTSGGGAVKATVSGKGALEELHISPAVADPGNAQGLSELIVSAVRNAQEVLISRHEERLLPMLESIHTELQGLMGP</sequence>
<dbReference type="Proteomes" id="UP001597058">
    <property type="component" value="Unassembled WGS sequence"/>
</dbReference>
<comment type="caution">
    <text evidence="1">The sequence shown here is derived from an EMBL/GenBank/DDBJ whole genome shotgun (WGS) entry which is preliminary data.</text>
</comment>
<protein>
    <submittedName>
        <fullName evidence="1">YbaB/EbfC family nucleoid-associated protein</fullName>
    </submittedName>
</protein>